<dbReference type="InterPro" id="IPR000866">
    <property type="entry name" value="AhpC/TSA"/>
</dbReference>
<dbReference type="STRING" id="886293.Sinac_7445"/>
<feature type="domain" description="Thioredoxin" evidence="1">
    <location>
        <begin position="202"/>
        <end position="357"/>
    </location>
</feature>
<dbReference type="KEGG" id="saci:Sinac_7445"/>
<gene>
    <name evidence="2" type="ordered locus">Sinac_7445</name>
</gene>
<evidence type="ECO:0000313" key="3">
    <source>
        <dbReference type="Proteomes" id="UP000010798"/>
    </source>
</evidence>
<dbReference type="OrthoDB" id="256882at2"/>
<dbReference type="Proteomes" id="UP000010798">
    <property type="component" value="Chromosome"/>
</dbReference>
<proteinExistence type="predicted"/>
<dbReference type="Gene3D" id="3.40.30.10">
    <property type="entry name" value="Glutaredoxin"/>
    <property type="match status" value="1"/>
</dbReference>
<dbReference type="InterPro" id="IPR036249">
    <property type="entry name" value="Thioredoxin-like_sf"/>
</dbReference>
<accession>L0DR50</accession>
<keyword evidence="3" id="KW-1185">Reference proteome</keyword>
<dbReference type="GO" id="GO:0016491">
    <property type="term" value="F:oxidoreductase activity"/>
    <property type="evidence" value="ECO:0007669"/>
    <property type="project" value="InterPro"/>
</dbReference>
<dbReference type="SUPFAM" id="SSF52833">
    <property type="entry name" value="Thioredoxin-like"/>
    <property type="match status" value="1"/>
</dbReference>
<dbReference type="CDD" id="cd02966">
    <property type="entry name" value="TlpA_like_family"/>
    <property type="match status" value="1"/>
</dbReference>
<dbReference type="PANTHER" id="PTHR42852">
    <property type="entry name" value="THIOL:DISULFIDE INTERCHANGE PROTEIN DSBE"/>
    <property type="match status" value="1"/>
</dbReference>
<dbReference type="EMBL" id="CP003364">
    <property type="protein sequence ID" value="AGA31480.1"/>
    <property type="molecule type" value="Genomic_DNA"/>
</dbReference>
<dbReference type="PROSITE" id="PS51352">
    <property type="entry name" value="THIOREDOXIN_2"/>
    <property type="match status" value="1"/>
</dbReference>
<evidence type="ECO:0000313" key="2">
    <source>
        <dbReference type="EMBL" id="AGA31480.1"/>
    </source>
</evidence>
<reference evidence="2 3" key="1">
    <citation type="submission" date="2012-02" db="EMBL/GenBank/DDBJ databases">
        <title>Complete sequence of chromosome of Singulisphaera acidiphila DSM 18658.</title>
        <authorList>
            <consortium name="US DOE Joint Genome Institute (JGI-PGF)"/>
            <person name="Lucas S."/>
            <person name="Copeland A."/>
            <person name="Lapidus A."/>
            <person name="Glavina del Rio T."/>
            <person name="Dalin E."/>
            <person name="Tice H."/>
            <person name="Bruce D."/>
            <person name="Goodwin L."/>
            <person name="Pitluck S."/>
            <person name="Peters L."/>
            <person name="Ovchinnikova G."/>
            <person name="Chertkov O."/>
            <person name="Kyrpides N."/>
            <person name="Mavromatis K."/>
            <person name="Ivanova N."/>
            <person name="Brettin T."/>
            <person name="Detter J.C."/>
            <person name="Han C."/>
            <person name="Larimer F."/>
            <person name="Land M."/>
            <person name="Hauser L."/>
            <person name="Markowitz V."/>
            <person name="Cheng J.-F."/>
            <person name="Hugenholtz P."/>
            <person name="Woyke T."/>
            <person name="Wu D."/>
            <person name="Tindall B."/>
            <person name="Pomrenke H."/>
            <person name="Brambilla E."/>
            <person name="Klenk H.-P."/>
            <person name="Eisen J.A."/>
        </authorList>
    </citation>
    <scope>NUCLEOTIDE SEQUENCE [LARGE SCALE GENOMIC DNA]</scope>
    <source>
        <strain evidence="3">ATCC BAA-1392 / DSM 18658 / VKM B-2454 / MOB10</strain>
    </source>
</reference>
<dbReference type="eggNOG" id="COG0526">
    <property type="taxonomic scope" value="Bacteria"/>
</dbReference>
<dbReference type="InterPro" id="IPR013766">
    <property type="entry name" value="Thioredoxin_domain"/>
</dbReference>
<evidence type="ECO:0000259" key="1">
    <source>
        <dbReference type="PROSITE" id="PS51352"/>
    </source>
</evidence>
<dbReference type="RefSeq" id="WP_015250546.1">
    <property type="nucleotide sequence ID" value="NC_019892.1"/>
</dbReference>
<dbReference type="AlphaFoldDB" id="L0DR50"/>
<dbReference type="HOGENOM" id="CLU_486514_0_0_0"/>
<dbReference type="PANTHER" id="PTHR42852:SF17">
    <property type="entry name" value="THIOREDOXIN-LIKE PROTEIN HI_1115"/>
    <property type="match status" value="1"/>
</dbReference>
<dbReference type="InterPro" id="IPR050553">
    <property type="entry name" value="Thioredoxin_ResA/DsbE_sf"/>
</dbReference>
<protein>
    <submittedName>
        <fullName evidence="2">Peroxiredoxin</fullName>
    </submittedName>
</protein>
<name>L0DR50_SINAD</name>
<dbReference type="Pfam" id="PF00578">
    <property type="entry name" value="AhpC-TSA"/>
    <property type="match status" value="1"/>
</dbReference>
<dbReference type="GO" id="GO:0016209">
    <property type="term" value="F:antioxidant activity"/>
    <property type="evidence" value="ECO:0007669"/>
    <property type="project" value="InterPro"/>
</dbReference>
<organism evidence="2 3">
    <name type="scientific">Singulisphaera acidiphila (strain ATCC BAA-1392 / DSM 18658 / VKM B-2454 / MOB10)</name>
    <dbReference type="NCBI Taxonomy" id="886293"/>
    <lineage>
        <taxon>Bacteria</taxon>
        <taxon>Pseudomonadati</taxon>
        <taxon>Planctomycetota</taxon>
        <taxon>Planctomycetia</taxon>
        <taxon>Isosphaerales</taxon>
        <taxon>Isosphaeraceae</taxon>
        <taxon>Singulisphaera</taxon>
    </lineage>
</organism>
<sequence>MKSWIGVVAFVLGTGGVGWGMTVQVAGRVVDERGIPVVGVRVAEHWYADQTLPLVPNQLARTDAEGRFSLELQVHGRDTVVMARDAAERLGGFAIVPAKGPVGPIEIKVSPMAEVQGRFTCEESGQAPAEAPILMALTQGDLRLASGRFRGPAFAMRLPSGRYRLAGGESDQHVGIERNVTLEPGQVLDLGTIDLKLTPIARLYGKEPPAWHITDARGVSKDVRLSDFKGKWVVIDFWGFWCGPCVRRSLPNWMDFAEAHAADHDQFVILAFHDPEATDFAMLDEKLKPIIRGSWRGRMLPFPILLDTTGQTVKDYGVSHWPTVVLLDPEGRVVHYPRAIDRDAEDYLASRLTPLPNAARIAWALDRDLSLFTHDDSTLAELISFFSKMGRIRINIDRDEMTGAGIDEDAPVPLWIGGRLTLRAWLNLALDPFGLTYVADSNGLRVVRRTAANDSLSRPSPKQEGDNARVAEALKQKVTFEFQGESLTNVVEALEAKTSASIVLDPDGRRRGAIKADTTATGTAADEPLGAALARLLEPLGMACIVRDEAIVLTTKR</sequence>